<keyword evidence="1" id="KW-0805">Transcription regulation</keyword>
<dbReference type="InterPro" id="IPR019888">
    <property type="entry name" value="Tscrpt_reg_AsnC-like"/>
</dbReference>
<dbReference type="PROSITE" id="PS50956">
    <property type="entry name" value="HTH_ASNC_2"/>
    <property type="match status" value="1"/>
</dbReference>
<protein>
    <submittedName>
        <fullName evidence="5">Lrp/AsnC family transcriptional regulator</fullName>
    </submittedName>
</protein>
<dbReference type="Gene3D" id="3.30.70.920">
    <property type="match status" value="1"/>
</dbReference>
<keyword evidence="2" id="KW-0238">DNA-binding</keyword>
<dbReference type="CDD" id="cd00090">
    <property type="entry name" value="HTH_ARSR"/>
    <property type="match status" value="1"/>
</dbReference>
<dbReference type="EMBL" id="JASMWN010000001">
    <property type="protein sequence ID" value="MDU9002312.1"/>
    <property type="molecule type" value="Genomic_DNA"/>
</dbReference>
<accession>A0ABU3V818</accession>
<evidence type="ECO:0000313" key="5">
    <source>
        <dbReference type="EMBL" id="MDU9002312.1"/>
    </source>
</evidence>
<dbReference type="PROSITE" id="PS00519">
    <property type="entry name" value="HTH_ASNC_1"/>
    <property type="match status" value="1"/>
</dbReference>
<dbReference type="PANTHER" id="PTHR30154:SF34">
    <property type="entry name" value="TRANSCRIPTIONAL REGULATOR AZLB"/>
    <property type="match status" value="1"/>
</dbReference>
<evidence type="ECO:0000313" key="6">
    <source>
        <dbReference type="Proteomes" id="UP001255416"/>
    </source>
</evidence>
<dbReference type="SMART" id="SM00344">
    <property type="entry name" value="HTH_ASNC"/>
    <property type="match status" value="1"/>
</dbReference>
<proteinExistence type="predicted"/>
<keyword evidence="3" id="KW-0804">Transcription</keyword>
<dbReference type="Gene3D" id="1.10.10.10">
    <property type="entry name" value="Winged helix-like DNA-binding domain superfamily/Winged helix DNA-binding domain"/>
    <property type="match status" value="1"/>
</dbReference>
<dbReference type="PRINTS" id="PR00033">
    <property type="entry name" value="HTHASNC"/>
</dbReference>
<evidence type="ECO:0000256" key="3">
    <source>
        <dbReference type="ARBA" id="ARBA00023163"/>
    </source>
</evidence>
<dbReference type="Pfam" id="PF01037">
    <property type="entry name" value="AsnC_trans_reg"/>
    <property type="match status" value="1"/>
</dbReference>
<dbReference type="InterPro" id="IPR036388">
    <property type="entry name" value="WH-like_DNA-bd_sf"/>
</dbReference>
<evidence type="ECO:0000259" key="4">
    <source>
        <dbReference type="PROSITE" id="PS50956"/>
    </source>
</evidence>
<reference evidence="6" key="1">
    <citation type="submission" date="2023-05" db="EMBL/GenBank/DDBJ databases">
        <title>Sedimentitalea sp. nov. JM2-8.</title>
        <authorList>
            <person name="Huang J."/>
        </authorList>
    </citation>
    <scope>NUCLEOTIDE SEQUENCE [LARGE SCALE GENOMIC DNA]</scope>
    <source>
        <strain evidence="6">KHS03</strain>
    </source>
</reference>
<keyword evidence="6" id="KW-1185">Reference proteome</keyword>
<name>A0ABU3V818_9RHOB</name>
<dbReference type="RefSeq" id="WP_316771921.1">
    <property type="nucleotide sequence ID" value="NZ_JASMWN010000001.1"/>
</dbReference>
<dbReference type="InterPro" id="IPR000485">
    <property type="entry name" value="AsnC-type_HTH_dom"/>
</dbReference>
<feature type="domain" description="HTH asnC-type" evidence="4">
    <location>
        <begin position="3"/>
        <end position="64"/>
    </location>
</feature>
<dbReference type="InterPro" id="IPR019885">
    <property type="entry name" value="Tscrpt_reg_HTH_AsnC-type_CS"/>
</dbReference>
<sequence>MQIDDRDQRILTLLQKDCRLSNAELAEAVGMSASALWRRVRSLEEAGIIERYGAQVNPAQMGFGFHAIVHVHLTRHDHEGTEAFIAAVQNRAEVQECYATTGQSDYHLRVLCRDLNGFNRFLEEFLFRQPAVASAQTSVVLRTVKRSGPVTAC</sequence>
<dbReference type="InterPro" id="IPR011991">
    <property type="entry name" value="ArsR-like_HTH"/>
</dbReference>
<dbReference type="Proteomes" id="UP001255416">
    <property type="component" value="Unassembled WGS sequence"/>
</dbReference>
<dbReference type="InterPro" id="IPR019887">
    <property type="entry name" value="Tscrpt_reg_AsnC/Lrp_C"/>
</dbReference>
<dbReference type="PANTHER" id="PTHR30154">
    <property type="entry name" value="LEUCINE-RESPONSIVE REGULATORY PROTEIN"/>
    <property type="match status" value="1"/>
</dbReference>
<gene>
    <name evidence="5" type="ORF">QO231_00445</name>
</gene>
<evidence type="ECO:0000256" key="1">
    <source>
        <dbReference type="ARBA" id="ARBA00023015"/>
    </source>
</evidence>
<dbReference type="InterPro" id="IPR011008">
    <property type="entry name" value="Dimeric_a/b-barrel"/>
</dbReference>
<evidence type="ECO:0000256" key="2">
    <source>
        <dbReference type="ARBA" id="ARBA00023125"/>
    </source>
</evidence>
<comment type="caution">
    <text evidence="5">The sequence shown here is derived from an EMBL/GenBank/DDBJ whole genome shotgun (WGS) entry which is preliminary data.</text>
</comment>
<dbReference type="SUPFAM" id="SSF46785">
    <property type="entry name" value="Winged helix' DNA-binding domain"/>
    <property type="match status" value="1"/>
</dbReference>
<dbReference type="Pfam" id="PF13412">
    <property type="entry name" value="HTH_24"/>
    <property type="match status" value="1"/>
</dbReference>
<dbReference type="InterPro" id="IPR036390">
    <property type="entry name" value="WH_DNA-bd_sf"/>
</dbReference>
<dbReference type="SUPFAM" id="SSF54909">
    <property type="entry name" value="Dimeric alpha+beta barrel"/>
    <property type="match status" value="1"/>
</dbReference>
<organism evidence="5 6">
    <name type="scientific">Sedimentitalea todarodis</name>
    <dbReference type="NCBI Taxonomy" id="1631240"/>
    <lineage>
        <taxon>Bacteria</taxon>
        <taxon>Pseudomonadati</taxon>
        <taxon>Pseudomonadota</taxon>
        <taxon>Alphaproteobacteria</taxon>
        <taxon>Rhodobacterales</taxon>
        <taxon>Paracoccaceae</taxon>
        <taxon>Sedimentitalea</taxon>
    </lineage>
</organism>